<dbReference type="PANTHER" id="PTHR10083:SF376">
    <property type="entry name" value="SERINE PEPTIDASE INHIBITOR, KUNITZ TYPE, 3"/>
    <property type="match status" value="1"/>
</dbReference>
<dbReference type="Pfam" id="PF00014">
    <property type="entry name" value="Kunitz_BPTI"/>
    <property type="match status" value="1"/>
</dbReference>
<dbReference type="EMBL" id="CAJNRG010005495">
    <property type="protein sequence ID" value="CAF2077271.1"/>
    <property type="molecule type" value="Genomic_DNA"/>
</dbReference>
<evidence type="ECO:0000313" key="11">
    <source>
        <dbReference type="EMBL" id="CAF2223060.1"/>
    </source>
</evidence>
<comment type="subcellular location">
    <subcellularLocation>
        <location evidence="1">Secreted</location>
    </subcellularLocation>
</comment>
<dbReference type="EMBL" id="CAJNOV010011877">
    <property type="protein sequence ID" value="CAF1467546.1"/>
    <property type="molecule type" value="Genomic_DNA"/>
</dbReference>
<keyword evidence="3" id="KW-0646">Protease inhibitor</keyword>
<dbReference type="Proteomes" id="UP000663842">
    <property type="component" value="Unassembled WGS sequence"/>
</dbReference>
<keyword evidence="5" id="KW-1015">Disulfide bond</keyword>
<dbReference type="CDD" id="cd00109">
    <property type="entry name" value="Kunitz-type"/>
    <property type="match status" value="1"/>
</dbReference>
<dbReference type="PROSITE" id="PS00280">
    <property type="entry name" value="BPTI_KUNITZ_1"/>
    <property type="match status" value="1"/>
</dbReference>
<gene>
    <name evidence="8" type="ORF">CJN711_LOCUS25468</name>
    <name evidence="9" type="ORF">MBJ925_LOCUS4317</name>
    <name evidence="12" type="ORF">OVN521_LOCUS16977</name>
    <name evidence="13" type="ORF">UXM345_LOCUS24349</name>
    <name evidence="11" type="ORF">WKI299_LOCUS35621</name>
    <name evidence="10" type="ORF">XDN619_LOCUS13837</name>
</gene>
<dbReference type="Proteomes" id="UP000663824">
    <property type="component" value="Unassembled WGS sequence"/>
</dbReference>
<evidence type="ECO:0000313" key="10">
    <source>
        <dbReference type="EMBL" id="CAF2077271.1"/>
    </source>
</evidence>
<keyword evidence="2" id="KW-0964">Secreted</keyword>
<feature type="chain" id="PRO_5035607352" description="BPTI/Kunitz inhibitor domain-containing protein" evidence="6">
    <location>
        <begin position="21"/>
        <end position="286"/>
    </location>
</feature>
<evidence type="ECO:0000256" key="2">
    <source>
        <dbReference type="ARBA" id="ARBA00022525"/>
    </source>
</evidence>
<dbReference type="PANTHER" id="PTHR10083">
    <property type="entry name" value="KUNITZ-TYPE PROTEASE INHIBITOR-RELATED"/>
    <property type="match status" value="1"/>
</dbReference>
<dbReference type="GO" id="GO:0005615">
    <property type="term" value="C:extracellular space"/>
    <property type="evidence" value="ECO:0007669"/>
    <property type="project" value="TreeGrafter"/>
</dbReference>
<evidence type="ECO:0000313" key="13">
    <source>
        <dbReference type="EMBL" id="CAF4137098.1"/>
    </source>
</evidence>
<evidence type="ECO:0000256" key="3">
    <source>
        <dbReference type="ARBA" id="ARBA00022690"/>
    </source>
</evidence>
<sequence length="286" mass="31237">MSRLFVFTFISIVTIYSIKSAPLEKTITGKVTHVGKNTIDKGAHVKVELRDTSLMDAPSKLIASTIINDAKTFPVSYTLKYNPSEIQAHNTYSLSARISGPGDKLLYINDAHTRADLANRKSLTIDVAVIRVGDSSDTVATKPGDKKKVCSAVKCPGKPKQCAYGYQKIDGCEICKCDDPCNPLGKPMLCGAKQRCFAEKKPDGTFEARCGAPTTPTKKPHQHKPIKNLSKLNCLLPKDTGLCLAHMPRFYYNSATKTCEVFTYGGCSGNKNNFQTKVECEKACKA</sequence>
<keyword evidence="6" id="KW-0732">Signal</keyword>
<feature type="signal peptide" evidence="6">
    <location>
        <begin position="1"/>
        <end position="20"/>
    </location>
</feature>
<evidence type="ECO:0000256" key="1">
    <source>
        <dbReference type="ARBA" id="ARBA00004613"/>
    </source>
</evidence>
<dbReference type="Proteomes" id="UP000663856">
    <property type="component" value="Unassembled WGS sequence"/>
</dbReference>
<dbReference type="Gene3D" id="4.10.410.10">
    <property type="entry name" value="Pancreatic trypsin inhibitor Kunitz domain"/>
    <property type="match status" value="1"/>
</dbReference>
<dbReference type="EMBL" id="CAJNRE010000766">
    <property type="protein sequence ID" value="CAF1931388.1"/>
    <property type="molecule type" value="Genomic_DNA"/>
</dbReference>
<keyword evidence="15" id="KW-1185">Reference proteome</keyword>
<dbReference type="Proteomes" id="UP000663866">
    <property type="component" value="Unassembled WGS sequence"/>
</dbReference>
<keyword evidence="4" id="KW-0722">Serine protease inhibitor</keyword>
<evidence type="ECO:0000313" key="9">
    <source>
        <dbReference type="EMBL" id="CAF1931388.1"/>
    </source>
</evidence>
<dbReference type="InterPro" id="IPR020901">
    <property type="entry name" value="Prtase_inh_Kunz-CS"/>
</dbReference>
<comment type="caution">
    <text evidence="8">The sequence shown here is derived from an EMBL/GenBank/DDBJ whole genome shotgun (WGS) entry which is preliminary data.</text>
</comment>
<dbReference type="InterPro" id="IPR036880">
    <property type="entry name" value="Kunitz_BPTI_sf"/>
</dbReference>
<dbReference type="EMBL" id="CAJOBG010002889">
    <property type="protein sequence ID" value="CAF4034095.1"/>
    <property type="molecule type" value="Genomic_DNA"/>
</dbReference>
<evidence type="ECO:0000256" key="4">
    <source>
        <dbReference type="ARBA" id="ARBA00022900"/>
    </source>
</evidence>
<dbReference type="Proteomes" id="UP000663855">
    <property type="component" value="Unassembled WGS sequence"/>
</dbReference>
<organism evidence="8 14">
    <name type="scientific">Rotaria magnacalcarata</name>
    <dbReference type="NCBI Taxonomy" id="392030"/>
    <lineage>
        <taxon>Eukaryota</taxon>
        <taxon>Metazoa</taxon>
        <taxon>Spiralia</taxon>
        <taxon>Gnathifera</taxon>
        <taxon>Rotifera</taxon>
        <taxon>Eurotatoria</taxon>
        <taxon>Bdelloidea</taxon>
        <taxon>Philodinida</taxon>
        <taxon>Philodinidae</taxon>
        <taxon>Rotaria</taxon>
    </lineage>
</organism>
<evidence type="ECO:0000256" key="6">
    <source>
        <dbReference type="SAM" id="SignalP"/>
    </source>
</evidence>
<dbReference type="EMBL" id="CAJOBF010004406">
    <property type="protein sequence ID" value="CAF4137098.1"/>
    <property type="molecule type" value="Genomic_DNA"/>
</dbReference>
<evidence type="ECO:0000313" key="15">
    <source>
        <dbReference type="Proteomes" id="UP000663866"/>
    </source>
</evidence>
<evidence type="ECO:0000313" key="8">
    <source>
        <dbReference type="EMBL" id="CAF1467546.1"/>
    </source>
</evidence>
<dbReference type="GO" id="GO:0004867">
    <property type="term" value="F:serine-type endopeptidase inhibitor activity"/>
    <property type="evidence" value="ECO:0007669"/>
    <property type="project" value="UniProtKB-KW"/>
</dbReference>
<evidence type="ECO:0000313" key="14">
    <source>
        <dbReference type="Proteomes" id="UP000663855"/>
    </source>
</evidence>
<dbReference type="SMART" id="SM00131">
    <property type="entry name" value="KU"/>
    <property type="match status" value="1"/>
</dbReference>
<dbReference type="PROSITE" id="PS50279">
    <property type="entry name" value="BPTI_KUNITZ_2"/>
    <property type="match status" value="1"/>
</dbReference>
<dbReference type="InterPro" id="IPR039366">
    <property type="entry name" value="Pilotin"/>
</dbReference>
<reference evidence="8" key="1">
    <citation type="submission" date="2021-02" db="EMBL/GenBank/DDBJ databases">
        <authorList>
            <person name="Nowell W R."/>
        </authorList>
    </citation>
    <scope>NUCLEOTIDE SEQUENCE</scope>
</reference>
<evidence type="ECO:0000259" key="7">
    <source>
        <dbReference type="PROSITE" id="PS50279"/>
    </source>
</evidence>
<proteinExistence type="predicted"/>
<protein>
    <recommendedName>
        <fullName evidence="7">BPTI/Kunitz inhibitor domain-containing protein</fullName>
    </recommendedName>
</protein>
<dbReference type="SUPFAM" id="SSF57362">
    <property type="entry name" value="BPTI-like"/>
    <property type="match status" value="1"/>
</dbReference>
<accession>A0A815QTI0</accession>
<dbReference type="FunFam" id="4.10.410.10:FF:000021">
    <property type="entry name" value="Serine protease inhibitor, putative"/>
    <property type="match status" value="1"/>
</dbReference>
<dbReference type="Proteomes" id="UP000663887">
    <property type="component" value="Unassembled WGS sequence"/>
</dbReference>
<evidence type="ECO:0000313" key="12">
    <source>
        <dbReference type="EMBL" id="CAF4034095.1"/>
    </source>
</evidence>
<name>A0A815QTI0_9BILA</name>
<dbReference type="EMBL" id="CAJNRF010017118">
    <property type="protein sequence ID" value="CAF2223060.1"/>
    <property type="molecule type" value="Genomic_DNA"/>
</dbReference>
<dbReference type="InterPro" id="IPR002223">
    <property type="entry name" value="Kunitz_BPTI"/>
</dbReference>
<dbReference type="AlphaFoldDB" id="A0A815QTI0"/>
<evidence type="ECO:0000256" key="5">
    <source>
        <dbReference type="ARBA" id="ARBA00023157"/>
    </source>
</evidence>
<dbReference type="InterPro" id="IPR050098">
    <property type="entry name" value="TFPI/VKTCI-like"/>
</dbReference>
<feature type="domain" description="BPTI/Kunitz inhibitor" evidence="7">
    <location>
        <begin position="234"/>
        <end position="284"/>
    </location>
</feature>
<dbReference type="Pfam" id="PF09619">
    <property type="entry name" value="YscW"/>
    <property type="match status" value="1"/>
</dbReference>
<dbReference type="PRINTS" id="PR00759">
    <property type="entry name" value="BASICPTASE"/>
</dbReference>